<feature type="transmembrane region" description="Helical" evidence="7">
    <location>
        <begin position="346"/>
        <end position="366"/>
    </location>
</feature>
<feature type="transmembrane region" description="Helical" evidence="7">
    <location>
        <begin position="527"/>
        <end position="545"/>
    </location>
</feature>
<feature type="transmembrane region" description="Helical" evidence="7">
    <location>
        <begin position="323"/>
        <end position="340"/>
    </location>
</feature>
<dbReference type="GO" id="GO:0016020">
    <property type="term" value="C:membrane"/>
    <property type="evidence" value="ECO:0007669"/>
    <property type="project" value="UniProtKB-SubCell"/>
</dbReference>
<accession>A0AA41VPW5</accession>
<dbReference type="PANTHER" id="PTHR48020">
    <property type="entry name" value="PROTON MYO-INOSITOL COTRANSPORTER"/>
    <property type="match status" value="1"/>
</dbReference>
<feature type="transmembrane region" description="Helical" evidence="7">
    <location>
        <begin position="91"/>
        <end position="111"/>
    </location>
</feature>
<evidence type="ECO:0000256" key="4">
    <source>
        <dbReference type="ARBA" id="ARBA00022692"/>
    </source>
</evidence>
<dbReference type="InterPro" id="IPR036259">
    <property type="entry name" value="MFS_trans_sf"/>
</dbReference>
<feature type="transmembrane region" description="Helical" evidence="7">
    <location>
        <begin position="180"/>
        <end position="202"/>
    </location>
</feature>
<evidence type="ECO:0000259" key="8">
    <source>
        <dbReference type="PROSITE" id="PS50850"/>
    </source>
</evidence>
<feature type="transmembrane region" description="Helical" evidence="7">
    <location>
        <begin position="459"/>
        <end position="485"/>
    </location>
</feature>
<organism evidence="9 10">
    <name type="scientific">Papaver nudicaule</name>
    <name type="common">Iceland poppy</name>
    <dbReference type="NCBI Taxonomy" id="74823"/>
    <lineage>
        <taxon>Eukaryota</taxon>
        <taxon>Viridiplantae</taxon>
        <taxon>Streptophyta</taxon>
        <taxon>Embryophyta</taxon>
        <taxon>Tracheophyta</taxon>
        <taxon>Spermatophyta</taxon>
        <taxon>Magnoliopsida</taxon>
        <taxon>Ranunculales</taxon>
        <taxon>Papaveraceae</taxon>
        <taxon>Papaveroideae</taxon>
        <taxon>Papaver</taxon>
    </lineage>
</organism>
<evidence type="ECO:0000256" key="5">
    <source>
        <dbReference type="ARBA" id="ARBA00022989"/>
    </source>
</evidence>
<dbReference type="EMBL" id="JAJJMA010268114">
    <property type="protein sequence ID" value="MCL7045290.1"/>
    <property type="molecule type" value="Genomic_DNA"/>
</dbReference>
<dbReference type="PRINTS" id="PR00171">
    <property type="entry name" value="SUGRTRNSPORT"/>
</dbReference>
<feature type="transmembrane region" description="Helical" evidence="7">
    <location>
        <begin position="497"/>
        <end position="520"/>
    </location>
</feature>
<evidence type="ECO:0000256" key="6">
    <source>
        <dbReference type="ARBA" id="ARBA00023136"/>
    </source>
</evidence>
<evidence type="ECO:0000256" key="1">
    <source>
        <dbReference type="ARBA" id="ARBA00004141"/>
    </source>
</evidence>
<evidence type="ECO:0000313" key="10">
    <source>
        <dbReference type="Proteomes" id="UP001177140"/>
    </source>
</evidence>
<dbReference type="InterPro" id="IPR020846">
    <property type="entry name" value="MFS_dom"/>
</dbReference>
<evidence type="ECO:0000256" key="7">
    <source>
        <dbReference type="SAM" id="Phobius"/>
    </source>
</evidence>
<feature type="transmembrane region" description="Helical" evidence="7">
    <location>
        <begin position="123"/>
        <end position="142"/>
    </location>
</feature>
<feature type="transmembrane region" description="Helical" evidence="7">
    <location>
        <begin position="154"/>
        <end position="174"/>
    </location>
</feature>
<dbReference type="InterPro" id="IPR050814">
    <property type="entry name" value="Myo-inositol_Transporter"/>
</dbReference>
<feature type="transmembrane region" description="Helical" evidence="7">
    <location>
        <begin position="62"/>
        <end position="79"/>
    </location>
</feature>
<feature type="transmembrane region" description="Helical" evidence="7">
    <location>
        <begin position="21"/>
        <end position="42"/>
    </location>
</feature>
<feature type="domain" description="Major facilitator superfamily (MFS) profile" evidence="8">
    <location>
        <begin position="23"/>
        <end position="546"/>
    </location>
</feature>
<dbReference type="PROSITE" id="PS50850">
    <property type="entry name" value="MFS"/>
    <property type="match status" value="1"/>
</dbReference>
<dbReference type="InterPro" id="IPR003663">
    <property type="entry name" value="Sugar/inositol_transpt"/>
</dbReference>
<comment type="similarity">
    <text evidence="2">Belongs to the major facilitator superfamily. Sugar transporter (TC 2.A.1.1) family.</text>
</comment>
<gene>
    <name evidence="9" type="ORF">MKW94_028279</name>
</gene>
<protein>
    <recommendedName>
        <fullName evidence="8">Major facilitator superfamily (MFS) profile domain-containing protein</fullName>
    </recommendedName>
</protein>
<comment type="caution">
    <text evidence="9">The sequence shown here is derived from an EMBL/GenBank/DDBJ whole genome shotgun (WGS) entry which is preliminary data.</text>
</comment>
<dbReference type="Proteomes" id="UP001177140">
    <property type="component" value="Unassembled WGS sequence"/>
</dbReference>
<keyword evidence="10" id="KW-1185">Reference proteome</keyword>
<name>A0AA41VPW5_PAPNU</name>
<evidence type="ECO:0000313" key="9">
    <source>
        <dbReference type="EMBL" id="MCL7045290.1"/>
    </source>
</evidence>
<keyword evidence="3" id="KW-0813">Transport</keyword>
<keyword evidence="6 7" id="KW-0472">Membrane</keyword>
<sequence length="546" mass="60694">MEEGRMDGETKAYHETLKPRLLSILYLTLVASIGGLVFGYYVGFIIAQFGEISDLDSILHEIVQTGLVGAILGAAAGGWTNDCLGRRCSILIADALIFFGAVILILLLCMTDDLGSNCLSNNIGNTLIGLGVGMASMTSPLYISEFSPPKLRDILVNVNFILYGYGKLVFLYLYKHTIFPSRYIIALAGLAALSQFYVMFSFPESPMWLIKKKREDDAIKVLKSIYTCYESEKEFDTFKLLIRSETTNEDSKPASSIFSKIRSSWSSPSVRRQFIFGTCLQAAQQLVGINVFINSIPNIYRMIGFGPSDHTIQFKKNSLFESYGIPPIFGGFCCTLYLGVGKRRMLRWGLYWMLGCVLGLSFIFILSPGTTKVVSRSVSDIHFEDNMCSSYITTPDVDSWECSTCLTNSTRCGFCHGKHHNILGQSSGASLVAVLNGTSQVCTDKNLSRSKNDSERNDVSVLGFLSFSIYTFAYSGSLEIIPWIINSQMYPTEVRGIYGGMAAAVNWIFFLVMILLSFFFMNFQGPLFTFLLISLLCFSVSVNQLF</sequence>
<reference evidence="9" key="1">
    <citation type="submission" date="2022-03" db="EMBL/GenBank/DDBJ databases">
        <title>A functionally conserved STORR gene fusion in Papaver species that diverged 16.8 million years ago.</title>
        <authorList>
            <person name="Catania T."/>
        </authorList>
    </citation>
    <scope>NUCLEOTIDE SEQUENCE</scope>
    <source>
        <strain evidence="9">S-191538</strain>
    </source>
</reference>
<proteinExistence type="inferred from homology"/>
<keyword evidence="4 7" id="KW-0812">Transmembrane</keyword>
<dbReference type="PROSITE" id="PS00217">
    <property type="entry name" value="SUGAR_TRANSPORT_2"/>
    <property type="match status" value="1"/>
</dbReference>
<evidence type="ECO:0000256" key="2">
    <source>
        <dbReference type="ARBA" id="ARBA00010992"/>
    </source>
</evidence>
<dbReference type="PANTHER" id="PTHR48020:SF20">
    <property type="entry name" value="INOSITOL TRANSPORTER 4-LIKE"/>
    <property type="match status" value="1"/>
</dbReference>
<dbReference type="GO" id="GO:0005366">
    <property type="term" value="F:myo-inositol:proton symporter activity"/>
    <property type="evidence" value="ECO:0007669"/>
    <property type="project" value="TreeGrafter"/>
</dbReference>
<dbReference type="Gene3D" id="1.20.1250.20">
    <property type="entry name" value="MFS general substrate transporter like domains"/>
    <property type="match status" value="2"/>
</dbReference>
<dbReference type="InterPro" id="IPR005828">
    <property type="entry name" value="MFS_sugar_transport-like"/>
</dbReference>
<dbReference type="Pfam" id="PF00083">
    <property type="entry name" value="Sugar_tr"/>
    <property type="match status" value="2"/>
</dbReference>
<keyword evidence="5 7" id="KW-1133">Transmembrane helix</keyword>
<dbReference type="AlphaFoldDB" id="A0AA41VPW5"/>
<dbReference type="SUPFAM" id="SSF103473">
    <property type="entry name" value="MFS general substrate transporter"/>
    <property type="match status" value="1"/>
</dbReference>
<evidence type="ECO:0000256" key="3">
    <source>
        <dbReference type="ARBA" id="ARBA00022448"/>
    </source>
</evidence>
<dbReference type="InterPro" id="IPR005829">
    <property type="entry name" value="Sugar_transporter_CS"/>
</dbReference>
<comment type="subcellular location">
    <subcellularLocation>
        <location evidence="1">Membrane</location>
        <topology evidence="1">Multi-pass membrane protein</topology>
    </subcellularLocation>
</comment>